<accession>A0AAE0GXH9</accession>
<sequence length="134" mass="14479">MVSTRLSSATTRRTRNLATIFDAAAARHAATPATPAAVAQPAANTAAATFVAAVRTLIRTRFDEKSAKFVAKKCFGSKDERFHGNEKVAAAIFTRMLTALHESFVAEEPLLSSLFALDDATVTVCEQRGIFCWK</sequence>
<evidence type="ECO:0000313" key="1">
    <source>
        <dbReference type="EMBL" id="KAK3285231.1"/>
    </source>
</evidence>
<keyword evidence="2" id="KW-1185">Reference proteome</keyword>
<dbReference type="AlphaFoldDB" id="A0AAE0GXH9"/>
<proteinExistence type="predicted"/>
<dbReference type="EMBL" id="LGRX02001911">
    <property type="protein sequence ID" value="KAK3285231.1"/>
    <property type="molecule type" value="Genomic_DNA"/>
</dbReference>
<organism evidence="1 2">
    <name type="scientific">Cymbomonas tetramitiformis</name>
    <dbReference type="NCBI Taxonomy" id="36881"/>
    <lineage>
        <taxon>Eukaryota</taxon>
        <taxon>Viridiplantae</taxon>
        <taxon>Chlorophyta</taxon>
        <taxon>Pyramimonadophyceae</taxon>
        <taxon>Pyramimonadales</taxon>
        <taxon>Pyramimonadaceae</taxon>
        <taxon>Cymbomonas</taxon>
    </lineage>
</organism>
<dbReference type="Proteomes" id="UP001190700">
    <property type="component" value="Unassembled WGS sequence"/>
</dbReference>
<protein>
    <submittedName>
        <fullName evidence="1">Uncharacterized protein</fullName>
    </submittedName>
</protein>
<name>A0AAE0GXH9_9CHLO</name>
<evidence type="ECO:0000313" key="2">
    <source>
        <dbReference type="Proteomes" id="UP001190700"/>
    </source>
</evidence>
<reference evidence="1 2" key="1">
    <citation type="journal article" date="2015" name="Genome Biol. Evol.">
        <title>Comparative Genomics of a Bacterivorous Green Alga Reveals Evolutionary Causalities and Consequences of Phago-Mixotrophic Mode of Nutrition.</title>
        <authorList>
            <person name="Burns J.A."/>
            <person name="Paasch A."/>
            <person name="Narechania A."/>
            <person name="Kim E."/>
        </authorList>
    </citation>
    <scope>NUCLEOTIDE SEQUENCE [LARGE SCALE GENOMIC DNA]</scope>
    <source>
        <strain evidence="1 2">PLY_AMNH</strain>
    </source>
</reference>
<comment type="caution">
    <text evidence="1">The sequence shown here is derived from an EMBL/GenBank/DDBJ whole genome shotgun (WGS) entry which is preliminary data.</text>
</comment>
<gene>
    <name evidence="1" type="ORF">CYMTET_7154</name>
</gene>